<dbReference type="PROSITE" id="PS00455">
    <property type="entry name" value="AMP_BINDING"/>
    <property type="match status" value="1"/>
</dbReference>
<evidence type="ECO:0000313" key="6">
    <source>
        <dbReference type="Proteomes" id="UP000003465"/>
    </source>
</evidence>
<dbReference type="Gene3D" id="3.40.50.980">
    <property type="match status" value="2"/>
</dbReference>
<dbReference type="GO" id="GO:0009366">
    <property type="term" value="C:enterobactin synthetase complex"/>
    <property type="evidence" value="ECO:0007669"/>
    <property type="project" value="TreeGrafter"/>
</dbReference>
<dbReference type="GO" id="GO:0043041">
    <property type="term" value="P:amino acid activation for nonribosomal peptide biosynthetic process"/>
    <property type="evidence" value="ECO:0007669"/>
    <property type="project" value="TreeGrafter"/>
</dbReference>
<feature type="non-terminal residue" evidence="5">
    <location>
        <position position="524"/>
    </location>
</feature>
<dbReference type="InterPro" id="IPR023213">
    <property type="entry name" value="CAT-like_dom_sf"/>
</dbReference>
<reference evidence="5 6" key="1">
    <citation type="journal article" date="2011" name="PLoS Pathog.">
        <title>Dynamic evolution of pathogenicity revealed by sequencing and comparative genomics of 19 Pseudomonas syringae isolates.</title>
        <authorList>
            <person name="Baltrus D.A."/>
            <person name="Nishimura M.T."/>
            <person name="Romanchuk A."/>
            <person name="Chang J.H."/>
            <person name="Mukhtar M.S."/>
            <person name="Cherkis K."/>
            <person name="Roach J."/>
            <person name="Grant S.R."/>
            <person name="Jones C.D."/>
            <person name="Dangl J.L."/>
        </authorList>
    </citation>
    <scope>NUCLEOTIDE SEQUENCE [LARGE SCALE GENOMIC DNA]</scope>
    <source>
        <strain evidence="5 6">301020</strain>
    </source>
</reference>
<evidence type="ECO:0000259" key="3">
    <source>
        <dbReference type="Pfam" id="PF00501"/>
    </source>
</evidence>
<dbReference type="PANTHER" id="PTHR45527:SF1">
    <property type="entry name" value="FATTY ACID SYNTHASE"/>
    <property type="match status" value="1"/>
</dbReference>
<dbReference type="InterPro" id="IPR000873">
    <property type="entry name" value="AMP-dep_synth/lig_dom"/>
</dbReference>
<feature type="non-terminal residue" evidence="5">
    <location>
        <position position="1"/>
    </location>
</feature>
<keyword evidence="2" id="KW-0596">Phosphopantetheine</keyword>
<dbReference type="InterPro" id="IPR020845">
    <property type="entry name" value="AMP-binding_CS"/>
</dbReference>
<sequence>VLHGRLSLTQALEQAKAATLGAQAHQDLPFEQLVEALQPERNLGINPLFQVMVNHQQQDLRALQHLPGINLEDYSLGEQTAQFELTIDTCEDVEGRVKASFIYAQELYEASTIKRMSQHYIRMLQALVDQPQTALSDVQLLGELERQELKLWSENETRSPNMLPVHYLFEQEVRRSGHATAAVFGGDSLTYAELNKRANQLAHYLIKQGVQPEVKVGIAVERSLDMVIGLFGILKAGGAYVPLDPELPAERLTYMVIDSGIELLLTQSTINKDFPHPASLKVLALDTQDLSTQLPTNPSVALHGENLAYVIYTSGSTGNPKGAEIRHRALTSCLTWMQQTYGLTKADGVLHKAPFSFDVSVWETFLPLIVGARLVVAFPGDHCDPERIVQLIRQHQVTILSFVPSMLKAFLAHIGKDVQLPLRHVMWGGEAVSENTQSEALRLLKGVNLQNLYGPTETTIHVTHWTCRDDGRSSVPIGQPVSETQTYVLDEYLSEVPPGIAGELYIGGELLARGYLGRAALSAE</sequence>
<dbReference type="SUPFAM" id="SSF52777">
    <property type="entry name" value="CoA-dependent acyltransferases"/>
    <property type="match status" value="1"/>
</dbReference>
<dbReference type="PANTHER" id="PTHR45527">
    <property type="entry name" value="NONRIBOSOMAL PEPTIDE SYNTHETASE"/>
    <property type="match status" value="1"/>
</dbReference>
<proteinExistence type="predicted"/>
<evidence type="ECO:0000259" key="4">
    <source>
        <dbReference type="Pfam" id="PF00668"/>
    </source>
</evidence>
<dbReference type="EMBL" id="AEAG01001041">
    <property type="protein sequence ID" value="EGH24809.1"/>
    <property type="molecule type" value="Genomic_DNA"/>
</dbReference>
<dbReference type="Gene3D" id="3.30.559.30">
    <property type="entry name" value="Nonribosomal peptide synthetase, condensation domain"/>
    <property type="match status" value="1"/>
</dbReference>
<dbReference type="GO" id="GO:0031177">
    <property type="term" value="F:phosphopantetheine binding"/>
    <property type="evidence" value="ECO:0007669"/>
    <property type="project" value="TreeGrafter"/>
</dbReference>
<organism evidence="5 6">
    <name type="scientific">Pseudomonas amygdali pv. mori str. 301020</name>
    <dbReference type="NCBI Taxonomy" id="629261"/>
    <lineage>
        <taxon>Bacteria</taxon>
        <taxon>Pseudomonadati</taxon>
        <taxon>Pseudomonadota</taxon>
        <taxon>Gammaproteobacteria</taxon>
        <taxon>Pseudomonadales</taxon>
        <taxon>Pseudomonadaceae</taxon>
        <taxon>Pseudomonas</taxon>
        <taxon>Pseudomonas amygdali</taxon>
    </lineage>
</organism>
<dbReference type="Pfam" id="PF00501">
    <property type="entry name" value="AMP-binding"/>
    <property type="match status" value="1"/>
</dbReference>
<feature type="domain" description="AMP-dependent synthetase/ligase" evidence="3">
    <location>
        <begin position="169"/>
        <end position="516"/>
    </location>
</feature>
<dbReference type="GO" id="GO:0047527">
    <property type="term" value="F:2,3-dihydroxybenzoate-serine ligase activity"/>
    <property type="evidence" value="ECO:0007669"/>
    <property type="project" value="TreeGrafter"/>
</dbReference>
<feature type="domain" description="Condensation" evidence="4">
    <location>
        <begin position="7"/>
        <end position="149"/>
    </location>
</feature>
<evidence type="ECO:0000256" key="2">
    <source>
        <dbReference type="ARBA" id="ARBA00022450"/>
    </source>
</evidence>
<dbReference type="Gene3D" id="2.30.38.10">
    <property type="entry name" value="Luciferase, Domain 3"/>
    <property type="match status" value="1"/>
</dbReference>
<dbReference type="Gene3D" id="3.30.559.10">
    <property type="entry name" value="Chloramphenicol acetyltransferase-like domain"/>
    <property type="match status" value="1"/>
</dbReference>
<dbReference type="SUPFAM" id="SSF56801">
    <property type="entry name" value="Acetyl-CoA synthetase-like"/>
    <property type="match status" value="1"/>
</dbReference>
<evidence type="ECO:0000313" key="5">
    <source>
        <dbReference type="EMBL" id="EGH24809.1"/>
    </source>
</evidence>
<dbReference type="Pfam" id="PF00668">
    <property type="entry name" value="Condensation"/>
    <property type="match status" value="1"/>
</dbReference>
<dbReference type="NCBIfam" id="TIGR01733">
    <property type="entry name" value="AA-adenyl-dom"/>
    <property type="match status" value="1"/>
</dbReference>
<dbReference type="FunFam" id="3.40.50.980:FF:000001">
    <property type="entry name" value="Non-ribosomal peptide synthetase"/>
    <property type="match status" value="1"/>
</dbReference>
<name>A0A656GGY5_PSEA0</name>
<dbReference type="FunFam" id="3.40.50.980:FF:000002">
    <property type="entry name" value="Enterobactin synthetase component F"/>
    <property type="match status" value="1"/>
</dbReference>
<dbReference type="GO" id="GO:0005829">
    <property type="term" value="C:cytosol"/>
    <property type="evidence" value="ECO:0007669"/>
    <property type="project" value="TreeGrafter"/>
</dbReference>
<dbReference type="AlphaFoldDB" id="A0A656GGY5"/>
<dbReference type="InterPro" id="IPR001242">
    <property type="entry name" value="Condensation_dom"/>
</dbReference>
<dbReference type="Proteomes" id="UP000003465">
    <property type="component" value="Unassembled WGS sequence"/>
</dbReference>
<dbReference type="GO" id="GO:0009239">
    <property type="term" value="P:enterobactin biosynthetic process"/>
    <property type="evidence" value="ECO:0007669"/>
    <property type="project" value="TreeGrafter"/>
</dbReference>
<dbReference type="InterPro" id="IPR010071">
    <property type="entry name" value="AA_adenyl_dom"/>
</dbReference>
<evidence type="ECO:0000256" key="1">
    <source>
        <dbReference type="ARBA" id="ARBA00001957"/>
    </source>
</evidence>
<comment type="cofactor">
    <cofactor evidence="1">
        <name>pantetheine 4'-phosphate</name>
        <dbReference type="ChEBI" id="CHEBI:47942"/>
    </cofactor>
</comment>
<accession>A0A656GGY5</accession>
<comment type="caution">
    <text evidence="5">The sequence shown here is derived from an EMBL/GenBank/DDBJ whole genome shotgun (WGS) entry which is preliminary data.</text>
</comment>
<gene>
    <name evidence="5" type="ORF">PSYMO_26504</name>
</gene>
<protein>
    <submittedName>
        <fullName evidence="5">Amino acid adenylation domain protein</fullName>
    </submittedName>
</protein>